<keyword evidence="2" id="KW-1185">Reference proteome</keyword>
<protein>
    <submittedName>
        <fullName evidence="1">Uncharacterized protein</fullName>
    </submittedName>
</protein>
<sequence>MALGAIALSGCANSGNVSPLVFCDRPSDFGAKVFTDCTPRVGGDSPYRNERDSRRYGDDRKIIIGGVYGG</sequence>
<accession>A0A2N9W3J8</accession>
<dbReference type="KEGG" id="pht:BLM14_11590"/>
<dbReference type="AlphaFoldDB" id="A0A2N9W3J8"/>
<name>A0A2N9W3J8_9HYPH</name>
<organism evidence="1 2">
    <name type="scientific">Phyllobacterium zundukense</name>
    <dbReference type="NCBI Taxonomy" id="1867719"/>
    <lineage>
        <taxon>Bacteria</taxon>
        <taxon>Pseudomonadati</taxon>
        <taxon>Pseudomonadota</taxon>
        <taxon>Alphaproteobacteria</taxon>
        <taxon>Hyphomicrobiales</taxon>
        <taxon>Phyllobacteriaceae</taxon>
        <taxon>Phyllobacterium</taxon>
    </lineage>
</organism>
<gene>
    <name evidence="1" type="ORF">B5P45_00465</name>
</gene>
<evidence type="ECO:0000313" key="2">
    <source>
        <dbReference type="Proteomes" id="UP000232163"/>
    </source>
</evidence>
<evidence type="ECO:0000313" key="1">
    <source>
        <dbReference type="EMBL" id="PIO46316.1"/>
    </source>
</evidence>
<reference evidence="1 2" key="1">
    <citation type="journal article" date="2017" name="Int J Environ Stud">
        <title>Does the Miocene-Pliocene relict legume Oxytropis triphylla form nitrogen-fixing nodules with a combination of bacterial strains?</title>
        <authorList>
            <person name="Safronova V."/>
            <person name="Belimov A."/>
            <person name="Sazanova A."/>
            <person name="Kuznetsova I."/>
            <person name="Popova J."/>
            <person name="Andronov E."/>
            <person name="Verkhozina A."/>
            <person name="Tikhonovich I."/>
        </authorList>
    </citation>
    <scope>NUCLEOTIDE SEQUENCE [LARGE SCALE GENOMIC DNA]</scope>
    <source>
        <strain evidence="1 2">Tri-38</strain>
    </source>
</reference>
<dbReference type="Proteomes" id="UP000232163">
    <property type="component" value="Unassembled WGS sequence"/>
</dbReference>
<comment type="caution">
    <text evidence="1">The sequence shown here is derived from an EMBL/GenBank/DDBJ whole genome shotgun (WGS) entry which is preliminary data.</text>
</comment>
<proteinExistence type="predicted"/>
<dbReference type="EMBL" id="MZMT01000003">
    <property type="protein sequence ID" value="PIO46316.1"/>
    <property type="molecule type" value="Genomic_DNA"/>
</dbReference>